<evidence type="ECO:0008006" key="4">
    <source>
        <dbReference type="Google" id="ProtNLM"/>
    </source>
</evidence>
<evidence type="ECO:0000256" key="1">
    <source>
        <dbReference type="SAM" id="Coils"/>
    </source>
</evidence>
<sequence>MSDIESKLRQRLSELRAEYDKGQEALQGLESQAANLRATLLRISGAVQVLQETLGDEVEAGEVVAGEIAASTPPVNGHAAALPPAH</sequence>
<name>A0ABN1K034_9BURK</name>
<keyword evidence="3" id="KW-1185">Reference proteome</keyword>
<dbReference type="EMBL" id="BAAAEW010000013">
    <property type="protein sequence ID" value="GAA0750917.1"/>
    <property type="molecule type" value="Genomic_DNA"/>
</dbReference>
<protein>
    <recommendedName>
        <fullName evidence="4">DUF904 domain-containing protein</fullName>
    </recommendedName>
</protein>
<evidence type="ECO:0000313" key="3">
    <source>
        <dbReference type="Proteomes" id="UP001500279"/>
    </source>
</evidence>
<dbReference type="Proteomes" id="UP001500279">
    <property type="component" value="Unassembled WGS sequence"/>
</dbReference>
<proteinExistence type="predicted"/>
<reference evidence="2 3" key="1">
    <citation type="journal article" date="2019" name="Int. J. Syst. Evol. Microbiol.">
        <title>The Global Catalogue of Microorganisms (GCM) 10K type strain sequencing project: providing services to taxonomists for standard genome sequencing and annotation.</title>
        <authorList>
            <consortium name="The Broad Institute Genomics Platform"/>
            <consortium name="The Broad Institute Genome Sequencing Center for Infectious Disease"/>
            <person name="Wu L."/>
            <person name="Ma J."/>
        </authorList>
    </citation>
    <scope>NUCLEOTIDE SEQUENCE [LARGE SCALE GENOMIC DNA]</scope>
    <source>
        <strain evidence="2 3">JCM 15503</strain>
    </source>
</reference>
<dbReference type="RefSeq" id="WP_141287790.1">
    <property type="nucleotide sequence ID" value="NZ_BAAAEW010000013.1"/>
</dbReference>
<keyword evidence="1" id="KW-0175">Coiled coil</keyword>
<organism evidence="2 3">
    <name type="scientific">Ideonella azotifigens</name>
    <dbReference type="NCBI Taxonomy" id="513160"/>
    <lineage>
        <taxon>Bacteria</taxon>
        <taxon>Pseudomonadati</taxon>
        <taxon>Pseudomonadota</taxon>
        <taxon>Betaproteobacteria</taxon>
        <taxon>Burkholderiales</taxon>
        <taxon>Sphaerotilaceae</taxon>
        <taxon>Ideonella</taxon>
    </lineage>
</organism>
<comment type="caution">
    <text evidence="2">The sequence shown here is derived from an EMBL/GenBank/DDBJ whole genome shotgun (WGS) entry which is preliminary data.</text>
</comment>
<gene>
    <name evidence="2" type="ORF">GCM10009107_23180</name>
</gene>
<feature type="coiled-coil region" evidence="1">
    <location>
        <begin position="5"/>
        <end position="39"/>
    </location>
</feature>
<accession>A0ABN1K034</accession>
<evidence type="ECO:0000313" key="2">
    <source>
        <dbReference type="EMBL" id="GAA0750917.1"/>
    </source>
</evidence>